<feature type="domain" description="BTB" evidence="2">
    <location>
        <begin position="244"/>
        <end position="308"/>
    </location>
</feature>
<dbReference type="Pfam" id="PF13855">
    <property type="entry name" value="LRR_8"/>
    <property type="match status" value="1"/>
</dbReference>
<accession>A0A9J6CAL1</accession>
<dbReference type="CDD" id="cd18186">
    <property type="entry name" value="BTB_POZ_ZBTB_KLHL-like"/>
    <property type="match status" value="1"/>
</dbReference>
<dbReference type="EMBL" id="JADBJN010000002">
    <property type="protein sequence ID" value="KAG5678941.1"/>
    <property type="molecule type" value="Genomic_DNA"/>
</dbReference>
<dbReference type="SUPFAM" id="SSF54695">
    <property type="entry name" value="POZ domain"/>
    <property type="match status" value="1"/>
</dbReference>
<dbReference type="InterPro" id="IPR032675">
    <property type="entry name" value="LRR_dom_sf"/>
</dbReference>
<organism evidence="3 4">
    <name type="scientific">Polypedilum vanderplanki</name>
    <name type="common">Sleeping chironomid midge</name>
    <dbReference type="NCBI Taxonomy" id="319348"/>
    <lineage>
        <taxon>Eukaryota</taxon>
        <taxon>Metazoa</taxon>
        <taxon>Ecdysozoa</taxon>
        <taxon>Arthropoda</taxon>
        <taxon>Hexapoda</taxon>
        <taxon>Insecta</taxon>
        <taxon>Pterygota</taxon>
        <taxon>Neoptera</taxon>
        <taxon>Endopterygota</taxon>
        <taxon>Diptera</taxon>
        <taxon>Nematocera</taxon>
        <taxon>Chironomoidea</taxon>
        <taxon>Chironomidae</taxon>
        <taxon>Chironominae</taxon>
        <taxon>Polypedilum</taxon>
        <taxon>Polypedilum</taxon>
    </lineage>
</organism>
<dbReference type="Gene3D" id="3.30.710.10">
    <property type="entry name" value="Potassium Channel Kv1.1, Chain A"/>
    <property type="match status" value="1"/>
</dbReference>
<dbReference type="PANTHER" id="PTHR24413">
    <property type="entry name" value="SPECKLE-TYPE POZ PROTEIN"/>
    <property type="match status" value="1"/>
</dbReference>
<gene>
    <name evidence="3" type="ORF">PVAND_008560</name>
</gene>
<dbReference type="Gene3D" id="3.80.10.10">
    <property type="entry name" value="Ribonuclease Inhibitor"/>
    <property type="match status" value="1"/>
</dbReference>
<comment type="caution">
    <text evidence="3">The sequence shown here is derived from an EMBL/GenBank/DDBJ whole genome shotgun (WGS) entry which is preliminary data.</text>
</comment>
<evidence type="ECO:0000259" key="2">
    <source>
        <dbReference type="PROSITE" id="PS50097"/>
    </source>
</evidence>
<dbReference type="Pfam" id="PF00651">
    <property type="entry name" value="BTB"/>
    <property type="match status" value="1"/>
</dbReference>
<dbReference type="SMART" id="SM00225">
    <property type="entry name" value="BTB"/>
    <property type="match status" value="1"/>
</dbReference>
<dbReference type="SUPFAM" id="SSF52058">
    <property type="entry name" value="L domain-like"/>
    <property type="match status" value="1"/>
</dbReference>
<sequence>MEQIVKFNFLYGIWNNTRRYICQIENQEIGSESPLKFVGKHADGKTNYDVNLVFFEKCKISKIPKGIMKTFPNSKILVINNSKLKTIIRDDLKENKNLEELYLVKNNITFLPGDLLKDLNKLTAFSVTYSKIELIEPNIFDKLTNLNCVDLSGNICIDKRFNSVEPNLQNATLDEIKTELQNIYPTWGDEVKNFKGEITSEVLKTLKEKNSIKKQKTEVKNKNFQLKSDFIQDFKAIMENEDFKDFTIKIGSMEFKAHKFVLVARSPTFANIIKENVHAEYLNLLDISTDIFQVILDFIYTDEFPENIQIDKIELFKVSERLKIEKLKNFAAEKLLDEINSENALEILKLSIKYKNDQLRQKSFEEIKKILDFIEIDDNLAFEPEKLEELIEIKNEKEQILREIEERFKNVLIRK</sequence>
<evidence type="ECO:0000256" key="1">
    <source>
        <dbReference type="SAM" id="Coils"/>
    </source>
</evidence>
<dbReference type="InterPro" id="IPR000210">
    <property type="entry name" value="BTB/POZ_dom"/>
</dbReference>
<feature type="coiled-coil region" evidence="1">
    <location>
        <begin position="387"/>
        <end position="414"/>
    </location>
</feature>
<dbReference type="Proteomes" id="UP001107558">
    <property type="component" value="Chromosome 2"/>
</dbReference>
<protein>
    <recommendedName>
        <fullName evidence="2">BTB domain-containing protein</fullName>
    </recommendedName>
</protein>
<evidence type="ECO:0000313" key="4">
    <source>
        <dbReference type="Proteomes" id="UP001107558"/>
    </source>
</evidence>
<dbReference type="AlphaFoldDB" id="A0A9J6CAL1"/>
<dbReference type="PROSITE" id="PS50097">
    <property type="entry name" value="BTB"/>
    <property type="match status" value="1"/>
</dbReference>
<evidence type="ECO:0000313" key="3">
    <source>
        <dbReference type="EMBL" id="KAG5678941.1"/>
    </source>
</evidence>
<keyword evidence="1" id="KW-0175">Coiled coil</keyword>
<keyword evidence="4" id="KW-1185">Reference proteome</keyword>
<proteinExistence type="predicted"/>
<dbReference type="OrthoDB" id="2013775at2759"/>
<name>A0A9J6CAL1_POLVA</name>
<dbReference type="InterPro" id="IPR011333">
    <property type="entry name" value="SKP1/BTB/POZ_sf"/>
</dbReference>
<dbReference type="InterPro" id="IPR001611">
    <property type="entry name" value="Leu-rich_rpt"/>
</dbReference>
<reference evidence="3" key="1">
    <citation type="submission" date="2021-03" db="EMBL/GenBank/DDBJ databases">
        <title>Chromosome level genome of the anhydrobiotic midge Polypedilum vanderplanki.</title>
        <authorList>
            <person name="Yoshida Y."/>
            <person name="Kikawada T."/>
            <person name="Gusev O."/>
        </authorList>
    </citation>
    <scope>NUCLEOTIDE SEQUENCE</scope>
    <source>
        <strain evidence="3">NIAS01</strain>
        <tissue evidence="3">Whole body or cell culture</tissue>
    </source>
</reference>